<evidence type="ECO:0000256" key="5">
    <source>
        <dbReference type="SAM" id="MobiDB-lite"/>
    </source>
</evidence>
<dbReference type="GO" id="GO:0005524">
    <property type="term" value="F:ATP binding"/>
    <property type="evidence" value="ECO:0007669"/>
    <property type="project" value="UniProtKB-UniRule"/>
</dbReference>
<evidence type="ECO:0000256" key="3">
    <source>
        <dbReference type="ARBA" id="ARBA00022840"/>
    </source>
</evidence>
<evidence type="ECO:0000313" key="7">
    <source>
        <dbReference type="EMBL" id="HIZ46457.1"/>
    </source>
</evidence>
<dbReference type="InterPro" id="IPR013815">
    <property type="entry name" value="ATP_grasp_subdomain_1"/>
</dbReference>
<dbReference type="PROSITE" id="PS50975">
    <property type="entry name" value="ATP_GRASP"/>
    <property type="match status" value="1"/>
</dbReference>
<accession>A0A9D2EZT9</accession>
<dbReference type="AlphaFoldDB" id="A0A9D2EZT9"/>
<dbReference type="Proteomes" id="UP000824062">
    <property type="component" value="Unassembled WGS sequence"/>
</dbReference>
<name>A0A9D2EZT9_9ACTN</name>
<dbReference type="GO" id="GO:0016874">
    <property type="term" value="F:ligase activity"/>
    <property type="evidence" value="ECO:0007669"/>
    <property type="project" value="UniProtKB-KW"/>
</dbReference>
<dbReference type="GO" id="GO:0046872">
    <property type="term" value="F:metal ion binding"/>
    <property type="evidence" value="ECO:0007669"/>
    <property type="project" value="InterPro"/>
</dbReference>
<protein>
    <recommendedName>
        <fullName evidence="6">ATP-grasp domain-containing protein</fullName>
    </recommendedName>
</protein>
<evidence type="ECO:0000313" key="8">
    <source>
        <dbReference type="Proteomes" id="UP000824062"/>
    </source>
</evidence>
<dbReference type="Gene3D" id="3.30.1490.20">
    <property type="entry name" value="ATP-grasp fold, A domain"/>
    <property type="match status" value="1"/>
</dbReference>
<evidence type="ECO:0000256" key="2">
    <source>
        <dbReference type="ARBA" id="ARBA00022741"/>
    </source>
</evidence>
<dbReference type="InterPro" id="IPR011761">
    <property type="entry name" value="ATP-grasp"/>
</dbReference>
<sequence>MNVVFVSPQFPSVYWQFCAALRRNGAHALGLGDTPYDQLSSEVRASLDEYYWVSDLSDYEQVYRGFAYFSYRWGRIDWVESNNEYWLAQDARLREDFNVAHGPRPDELARWQSKAAQKPLYAAAGVPTARQTRLTTFDETRWFIGEMGHYPVFAKPEVGVGACGTRILRSDDDLRALLADHGSEGAEPVPYVIEQLVRGELCSWDAVLDSRGEPLFENQEEFPPSMADVVHGGLDMSYLSLPEVDAELSRLGRAAVRAFGLASRFVHLEFFRLVEDLPGVAAAGEYVGLEVNVRPPGGSTPEMMNYAHAIDVYQVWADMVCFDERRTEPGGPSRLCAYASRRDAHRYAHPHDEVMARWGERVVAHGRVPDALSDDLGNYQYTACLESRAQADEFVAFVHERERERHADQKGAREGPGRGGPAAEPGA</sequence>
<keyword evidence="3 4" id="KW-0067">ATP-binding</keyword>
<evidence type="ECO:0000259" key="6">
    <source>
        <dbReference type="PROSITE" id="PS50975"/>
    </source>
</evidence>
<dbReference type="PANTHER" id="PTHR43585">
    <property type="entry name" value="FUMIPYRROLE BIOSYNTHESIS PROTEIN C"/>
    <property type="match status" value="1"/>
</dbReference>
<organism evidence="7 8">
    <name type="scientific">Candidatus Olsenella pullistercoris</name>
    <dbReference type="NCBI Taxonomy" id="2838712"/>
    <lineage>
        <taxon>Bacteria</taxon>
        <taxon>Bacillati</taxon>
        <taxon>Actinomycetota</taxon>
        <taxon>Coriobacteriia</taxon>
        <taxon>Coriobacteriales</taxon>
        <taxon>Atopobiaceae</taxon>
        <taxon>Olsenella</taxon>
    </lineage>
</organism>
<dbReference type="InterPro" id="IPR052032">
    <property type="entry name" value="ATP-dep_AA_Ligase"/>
</dbReference>
<feature type="domain" description="ATP-grasp" evidence="6">
    <location>
        <begin position="118"/>
        <end position="321"/>
    </location>
</feature>
<dbReference type="PANTHER" id="PTHR43585:SF2">
    <property type="entry name" value="ATP-GRASP ENZYME FSQD"/>
    <property type="match status" value="1"/>
</dbReference>
<dbReference type="Gene3D" id="3.30.470.20">
    <property type="entry name" value="ATP-grasp fold, B domain"/>
    <property type="match status" value="1"/>
</dbReference>
<proteinExistence type="predicted"/>
<keyword evidence="1" id="KW-0436">Ligase</keyword>
<feature type="compositionally biased region" description="Basic and acidic residues" evidence="5">
    <location>
        <begin position="400"/>
        <end position="416"/>
    </location>
</feature>
<dbReference type="SUPFAM" id="SSF56059">
    <property type="entry name" value="Glutathione synthetase ATP-binding domain-like"/>
    <property type="match status" value="1"/>
</dbReference>
<evidence type="ECO:0000256" key="1">
    <source>
        <dbReference type="ARBA" id="ARBA00022598"/>
    </source>
</evidence>
<reference evidence="7" key="1">
    <citation type="journal article" date="2021" name="PeerJ">
        <title>Extensive microbial diversity within the chicken gut microbiome revealed by metagenomics and culture.</title>
        <authorList>
            <person name="Gilroy R."/>
            <person name="Ravi A."/>
            <person name="Getino M."/>
            <person name="Pursley I."/>
            <person name="Horton D.L."/>
            <person name="Alikhan N.F."/>
            <person name="Baker D."/>
            <person name="Gharbi K."/>
            <person name="Hall N."/>
            <person name="Watson M."/>
            <person name="Adriaenssens E.M."/>
            <person name="Foster-Nyarko E."/>
            <person name="Jarju S."/>
            <person name="Secka A."/>
            <person name="Antonio M."/>
            <person name="Oren A."/>
            <person name="Chaudhuri R.R."/>
            <person name="La Ragione R."/>
            <person name="Hildebrand F."/>
            <person name="Pallen M.J."/>
        </authorList>
    </citation>
    <scope>NUCLEOTIDE SEQUENCE</scope>
    <source>
        <strain evidence="7">ChiHjej12B11-14209</strain>
    </source>
</reference>
<comment type="caution">
    <text evidence="7">The sequence shown here is derived from an EMBL/GenBank/DDBJ whole genome shotgun (WGS) entry which is preliminary data.</text>
</comment>
<gene>
    <name evidence="7" type="ORF">IAA19_05490</name>
</gene>
<feature type="region of interest" description="Disordered" evidence="5">
    <location>
        <begin position="400"/>
        <end position="427"/>
    </location>
</feature>
<reference evidence="7" key="2">
    <citation type="submission" date="2021-04" db="EMBL/GenBank/DDBJ databases">
        <authorList>
            <person name="Gilroy R."/>
        </authorList>
    </citation>
    <scope>NUCLEOTIDE SEQUENCE</scope>
    <source>
        <strain evidence="7">ChiHjej12B11-14209</strain>
    </source>
</reference>
<dbReference type="EMBL" id="DXBM01000047">
    <property type="protein sequence ID" value="HIZ46457.1"/>
    <property type="molecule type" value="Genomic_DNA"/>
</dbReference>
<evidence type="ECO:0000256" key="4">
    <source>
        <dbReference type="PROSITE-ProRule" id="PRU00409"/>
    </source>
</evidence>
<keyword evidence="2 4" id="KW-0547">Nucleotide-binding</keyword>